<dbReference type="EMBL" id="LGTQ01000006">
    <property type="protein sequence ID" value="KPM48631.1"/>
    <property type="molecule type" value="Genomic_DNA"/>
</dbReference>
<keyword evidence="6 8" id="KW-0472">Membrane</keyword>
<keyword evidence="3" id="KW-1003">Cell membrane</keyword>
<keyword evidence="7" id="KW-0653">Protein transport</keyword>
<evidence type="ECO:0000313" key="10">
    <source>
        <dbReference type="Proteomes" id="UP000050454"/>
    </source>
</evidence>
<dbReference type="STRING" id="1605367.AFM12_08480"/>
<dbReference type="GO" id="GO:0015031">
    <property type="term" value="P:protein transport"/>
    <property type="evidence" value="ECO:0007669"/>
    <property type="project" value="UniProtKB-KW"/>
</dbReference>
<dbReference type="AlphaFoldDB" id="A0A0P7BD73"/>
<dbReference type="GO" id="GO:0005886">
    <property type="term" value="C:plasma membrane"/>
    <property type="evidence" value="ECO:0007669"/>
    <property type="project" value="UniProtKB-SubCell"/>
</dbReference>
<name>A0A0P7BD73_9BACT</name>
<evidence type="ECO:0000256" key="1">
    <source>
        <dbReference type="ARBA" id="ARBA00004162"/>
    </source>
</evidence>
<dbReference type="GO" id="GO:0022857">
    <property type="term" value="F:transmembrane transporter activity"/>
    <property type="evidence" value="ECO:0007669"/>
    <property type="project" value="InterPro"/>
</dbReference>
<gene>
    <name evidence="9" type="ORF">AFM12_08480</name>
</gene>
<comment type="caution">
    <text evidence="9">The sequence shown here is derived from an EMBL/GenBank/DDBJ whole genome shotgun (WGS) entry which is preliminary data.</text>
</comment>
<evidence type="ECO:0000256" key="2">
    <source>
        <dbReference type="ARBA" id="ARBA00005811"/>
    </source>
</evidence>
<dbReference type="RefSeq" id="WP_055146620.1">
    <property type="nucleotide sequence ID" value="NZ_JXSZ01000006.1"/>
</dbReference>
<accession>A0A0P7BD73</accession>
<evidence type="ECO:0000256" key="3">
    <source>
        <dbReference type="ARBA" id="ARBA00022475"/>
    </source>
</evidence>
<evidence type="ECO:0000256" key="6">
    <source>
        <dbReference type="ARBA" id="ARBA00023136"/>
    </source>
</evidence>
<dbReference type="InterPro" id="IPR003400">
    <property type="entry name" value="ExbD"/>
</dbReference>
<reference evidence="9 10" key="1">
    <citation type="submission" date="2015-07" db="EMBL/GenBank/DDBJ databases">
        <title>The draft genome sequence of Leadbetterella sp. JN14-9.</title>
        <authorList>
            <person name="Liu Y."/>
            <person name="Du J."/>
            <person name="Shao Z."/>
        </authorList>
    </citation>
    <scope>NUCLEOTIDE SEQUENCE [LARGE SCALE GENOMIC DNA]</scope>
    <source>
        <strain evidence="9 10">JN14-9</strain>
    </source>
</reference>
<dbReference type="Pfam" id="PF02472">
    <property type="entry name" value="ExbD"/>
    <property type="match status" value="1"/>
</dbReference>
<evidence type="ECO:0000313" key="9">
    <source>
        <dbReference type="EMBL" id="KPM48631.1"/>
    </source>
</evidence>
<evidence type="ECO:0000256" key="4">
    <source>
        <dbReference type="ARBA" id="ARBA00022692"/>
    </source>
</evidence>
<proteinExistence type="inferred from homology"/>
<dbReference type="PANTHER" id="PTHR30558:SF3">
    <property type="entry name" value="BIOPOLYMER TRANSPORT PROTEIN EXBD-RELATED"/>
    <property type="match status" value="1"/>
</dbReference>
<dbReference type="Proteomes" id="UP000050454">
    <property type="component" value="Unassembled WGS sequence"/>
</dbReference>
<dbReference type="PATRIC" id="fig|1605367.3.peg.3075"/>
<evidence type="ECO:0008006" key="11">
    <source>
        <dbReference type="Google" id="ProtNLM"/>
    </source>
</evidence>
<dbReference type="PANTHER" id="PTHR30558">
    <property type="entry name" value="EXBD MEMBRANE COMPONENT OF PMF-DRIVEN MACROMOLECULE IMPORT SYSTEM"/>
    <property type="match status" value="1"/>
</dbReference>
<organism evidence="9 10">
    <name type="scientific">Jiulongibacter sediminis</name>
    <dbReference type="NCBI Taxonomy" id="1605367"/>
    <lineage>
        <taxon>Bacteria</taxon>
        <taxon>Pseudomonadati</taxon>
        <taxon>Bacteroidota</taxon>
        <taxon>Cytophagia</taxon>
        <taxon>Cytophagales</taxon>
        <taxon>Leadbetterellaceae</taxon>
        <taxon>Jiulongibacter</taxon>
    </lineage>
</organism>
<evidence type="ECO:0000256" key="8">
    <source>
        <dbReference type="SAM" id="Phobius"/>
    </source>
</evidence>
<protein>
    <recommendedName>
        <fullName evidence="11">Biopolymer transporter ExbD</fullName>
    </recommendedName>
</protein>
<keyword evidence="4 7" id="KW-0812">Transmembrane</keyword>
<evidence type="ECO:0000256" key="7">
    <source>
        <dbReference type="RuleBase" id="RU003879"/>
    </source>
</evidence>
<keyword evidence="7" id="KW-0813">Transport</keyword>
<keyword evidence="10" id="KW-1185">Reference proteome</keyword>
<sequence length="166" mass="18547">MAEIQTPQNGKKKAAKPDMTPLVDLGFLLITFFIYTTTFNQPSVLDFATPKSSEGTAAVNNQNTLTLILGGDNKVYWYQKALKEVTSEDLVETDYSSAGIRQVILEKKKLAKNPDNRTIIIKPTEDATWENAVDVLDETIITGSKRKAITELTPRELEAYQGKMIY</sequence>
<dbReference type="OrthoDB" id="952702at2"/>
<evidence type="ECO:0000256" key="5">
    <source>
        <dbReference type="ARBA" id="ARBA00022989"/>
    </source>
</evidence>
<keyword evidence="5 8" id="KW-1133">Transmembrane helix</keyword>
<comment type="subcellular location">
    <subcellularLocation>
        <location evidence="1">Cell membrane</location>
        <topology evidence="1">Single-pass membrane protein</topology>
    </subcellularLocation>
    <subcellularLocation>
        <location evidence="7">Cell membrane</location>
        <topology evidence="7">Single-pass type II membrane protein</topology>
    </subcellularLocation>
</comment>
<feature type="transmembrane region" description="Helical" evidence="8">
    <location>
        <begin position="21"/>
        <end position="39"/>
    </location>
</feature>
<comment type="similarity">
    <text evidence="2 7">Belongs to the ExbD/TolR family.</text>
</comment>